<comment type="caution">
    <text evidence="2">The sequence shown here is derived from an EMBL/GenBank/DDBJ whole genome shotgun (WGS) entry which is preliminary data.</text>
</comment>
<feature type="region of interest" description="Disordered" evidence="1">
    <location>
        <begin position="50"/>
        <end position="109"/>
    </location>
</feature>
<evidence type="ECO:0000313" key="3">
    <source>
        <dbReference type="Proteomes" id="UP000030151"/>
    </source>
</evidence>
<feature type="compositionally biased region" description="Low complexity" evidence="1">
    <location>
        <begin position="75"/>
        <end position="84"/>
    </location>
</feature>
<proteinExistence type="predicted"/>
<evidence type="ECO:0000313" key="2">
    <source>
        <dbReference type="EMBL" id="EXU96394.1"/>
    </source>
</evidence>
<reference evidence="2 3" key="1">
    <citation type="submission" date="2014-02" db="EMBL/GenBank/DDBJ databases">
        <title>The genome sequence of the entomopathogenic fungus Metarhizium robertsii ARSEF 2575.</title>
        <authorList>
            <person name="Giuliano Garisto Donzelli B."/>
            <person name="Roe B.A."/>
            <person name="Macmil S.L."/>
            <person name="Krasnoff S.B."/>
            <person name="Gibson D.M."/>
        </authorList>
    </citation>
    <scope>NUCLEOTIDE SEQUENCE [LARGE SCALE GENOMIC DNA]</scope>
    <source>
        <strain evidence="2 3">ARSEF 2575</strain>
    </source>
</reference>
<dbReference type="HOGENOM" id="CLU_2184574_0_0_1"/>
<gene>
    <name evidence="2" type="ORF">X797_010512</name>
</gene>
<name>A0A014MXY9_9HYPO</name>
<dbReference type="EMBL" id="JELW01000050">
    <property type="protein sequence ID" value="EXU96394.1"/>
    <property type="molecule type" value="Genomic_DNA"/>
</dbReference>
<dbReference type="Proteomes" id="UP000030151">
    <property type="component" value="Unassembled WGS sequence"/>
</dbReference>
<dbReference type="AlphaFoldDB" id="A0A014MXY9"/>
<accession>A0A014MXY9</accession>
<sequence length="109" mass="11898">MLDNEYLSTETGVVVFGGIHQRQIRRYTQMSQGSDNKVNEASWIDNAEYDVELPQRETDAPTSHVRSDFSLALTGRSSGSGSESGSDEEYDGRLATSTICSSGHIHGPD</sequence>
<evidence type="ECO:0000256" key="1">
    <source>
        <dbReference type="SAM" id="MobiDB-lite"/>
    </source>
</evidence>
<organism evidence="2 3">
    <name type="scientific">Metarhizium robertsii</name>
    <dbReference type="NCBI Taxonomy" id="568076"/>
    <lineage>
        <taxon>Eukaryota</taxon>
        <taxon>Fungi</taxon>
        <taxon>Dikarya</taxon>
        <taxon>Ascomycota</taxon>
        <taxon>Pezizomycotina</taxon>
        <taxon>Sordariomycetes</taxon>
        <taxon>Hypocreomycetidae</taxon>
        <taxon>Hypocreales</taxon>
        <taxon>Clavicipitaceae</taxon>
        <taxon>Metarhizium</taxon>
    </lineage>
</organism>
<dbReference type="Gene3D" id="3.90.210.10">
    <property type="entry name" value="Heat-Labile Enterotoxin, subunit A"/>
    <property type="match status" value="1"/>
</dbReference>
<protein>
    <submittedName>
        <fullName evidence="2">Uncharacterized protein</fullName>
    </submittedName>
</protein>